<evidence type="ECO:0000313" key="1">
    <source>
        <dbReference type="EMBL" id="AIC94022.1"/>
    </source>
</evidence>
<dbReference type="STRING" id="1246626.BleG1_1439"/>
<reference evidence="1 2" key="1">
    <citation type="journal article" date="2014" name="Gene">
        <title>A comparative genomic analysis of the alkalitolerant soil bacterium Bacillus lehensis G1.</title>
        <authorList>
            <person name="Noor Y.M."/>
            <person name="Samsulrizal N.H."/>
            <person name="Jema'on N.A."/>
            <person name="Low K.O."/>
            <person name="Ramli A.N."/>
            <person name="Alias N.I."/>
            <person name="Damis S.I."/>
            <person name="Fuzi S.F."/>
            <person name="Isa M.N."/>
            <person name="Murad A.M."/>
            <person name="Raih M.F."/>
            <person name="Bakar F.D."/>
            <person name="Najimudin N."/>
            <person name="Mahadi N.M."/>
            <person name="Illias R.M."/>
        </authorList>
    </citation>
    <scope>NUCLEOTIDE SEQUENCE [LARGE SCALE GENOMIC DNA]</scope>
    <source>
        <strain evidence="1 2">G1</strain>
    </source>
</reference>
<organism evidence="1 2">
    <name type="scientific">Shouchella lehensis G1</name>
    <dbReference type="NCBI Taxonomy" id="1246626"/>
    <lineage>
        <taxon>Bacteria</taxon>
        <taxon>Bacillati</taxon>
        <taxon>Bacillota</taxon>
        <taxon>Bacilli</taxon>
        <taxon>Bacillales</taxon>
        <taxon>Bacillaceae</taxon>
        <taxon>Shouchella</taxon>
    </lineage>
</organism>
<evidence type="ECO:0000313" key="2">
    <source>
        <dbReference type="Proteomes" id="UP000027142"/>
    </source>
</evidence>
<sequence>MFSVSWYVCEENDLYSKTVTDREGLQLLQQNEELFAPRQYIKLVPERAPLKKEEAR</sequence>
<dbReference type="KEGG" id="ble:BleG1_1439"/>
<name>A0A060LUX3_9BACI</name>
<gene>
    <name evidence="1" type="ORF">BleG1_1439</name>
</gene>
<dbReference type="Proteomes" id="UP000027142">
    <property type="component" value="Chromosome"/>
</dbReference>
<accession>A0A060LUX3</accession>
<dbReference type="EMBL" id="CP003923">
    <property type="protein sequence ID" value="AIC94022.1"/>
    <property type="molecule type" value="Genomic_DNA"/>
</dbReference>
<proteinExistence type="predicted"/>
<dbReference type="HOGENOM" id="CLU_3004530_0_0_9"/>
<protein>
    <submittedName>
        <fullName evidence="1">Uncharacterized protein</fullName>
    </submittedName>
</protein>
<dbReference type="PATRIC" id="fig|1246626.3.peg.1428"/>
<dbReference type="AlphaFoldDB" id="A0A060LUX3"/>
<keyword evidence="2" id="KW-1185">Reference proteome</keyword>